<dbReference type="AlphaFoldDB" id="A0A4P8YLC5"/>
<feature type="domain" description="Major facilitator superfamily (MFS) profile" evidence="7">
    <location>
        <begin position="28"/>
        <end position="402"/>
    </location>
</feature>
<dbReference type="RefSeq" id="WP_138096512.1">
    <property type="nucleotide sequence ID" value="NZ_CP040428.1"/>
</dbReference>
<evidence type="ECO:0000256" key="6">
    <source>
        <dbReference type="SAM" id="Phobius"/>
    </source>
</evidence>
<feature type="transmembrane region" description="Helical" evidence="6">
    <location>
        <begin position="223"/>
        <end position="246"/>
    </location>
</feature>
<evidence type="ECO:0000256" key="1">
    <source>
        <dbReference type="ARBA" id="ARBA00004651"/>
    </source>
</evidence>
<dbReference type="GO" id="GO:0005886">
    <property type="term" value="C:plasma membrane"/>
    <property type="evidence" value="ECO:0007669"/>
    <property type="project" value="UniProtKB-SubCell"/>
</dbReference>
<feature type="transmembrane region" description="Helical" evidence="6">
    <location>
        <begin position="25"/>
        <end position="47"/>
    </location>
</feature>
<keyword evidence="2" id="KW-1003">Cell membrane</keyword>
<dbReference type="InterPro" id="IPR011701">
    <property type="entry name" value="MFS"/>
</dbReference>
<dbReference type="InterPro" id="IPR036259">
    <property type="entry name" value="MFS_trans_sf"/>
</dbReference>
<dbReference type="PANTHER" id="PTHR43124:SF3">
    <property type="entry name" value="CHLORAMPHENICOL EFFLUX PUMP RV0191"/>
    <property type="match status" value="1"/>
</dbReference>
<accession>A0A4P8YLC5</accession>
<organism evidence="8 9">
    <name type="scientific">Jejubacter calystegiae</name>
    <dbReference type="NCBI Taxonomy" id="2579935"/>
    <lineage>
        <taxon>Bacteria</taxon>
        <taxon>Pseudomonadati</taxon>
        <taxon>Pseudomonadota</taxon>
        <taxon>Gammaproteobacteria</taxon>
        <taxon>Enterobacterales</taxon>
        <taxon>Enterobacteriaceae</taxon>
        <taxon>Jejubacter</taxon>
    </lineage>
</organism>
<dbReference type="InterPro" id="IPR020846">
    <property type="entry name" value="MFS_dom"/>
</dbReference>
<dbReference type="OrthoDB" id="9788453at2"/>
<feature type="transmembrane region" description="Helical" evidence="6">
    <location>
        <begin position="119"/>
        <end position="140"/>
    </location>
</feature>
<sequence>MHNSETLNNEDIFDKDNLVKPPISLFAAILTLALGGLFIGTGEFATMSLLPSLANATQVSIPIAGQYISSYAVGVVIGAPVMAVIGARWPRKWLLYCLLFIALLGYAFSALAWSYPSLMVARFISGLPHGAWYGVAGLAASVMVPESRRTQYIGYVMLGLAAANVAGVPAMTWLGQQMGWRVAFSFVAVGVTITACMLYFFIPSTSPDHNASPLRELSALAKPQVWFTLAVATVGFGGMFAVYSYITPTLTQVSRFSLSEVPAVLVLWGMGMVCGNIIGGWMADKSLIPAIFIMLFWNIGCLGLFALVAQWKWAVLIALFLLGNGFALVPALQSRLMNVASDAQTLAASLNHSAFNLSNAIGASLGGMAIAAGAGWATTGWVGAALASGGLVFMVLSVIASKRSQHA</sequence>
<dbReference type="InterPro" id="IPR050189">
    <property type="entry name" value="MFS_Efflux_Transporters"/>
</dbReference>
<dbReference type="Gene3D" id="1.20.1250.20">
    <property type="entry name" value="MFS general substrate transporter like domains"/>
    <property type="match status" value="2"/>
</dbReference>
<proteinExistence type="predicted"/>
<feature type="transmembrane region" description="Helical" evidence="6">
    <location>
        <begin position="93"/>
        <end position="113"/>
    </location>
</feature>
<evidence type="ECO:0000259" key="7">
    <source>
        <dbReference type="PROSITE" id="PS50850"/>
    </source>
</evidence>
<feature type="transmembrane region" description="Helical" evidence="6">
    <location>
        <begin position="313"/>
        <end position="332"/>
    </location>
</feature>
<feature type="transmembrane region" description="Helical" evidence="6">
    <location>
        <begin position="180"/>
        <end position="202"/>
    </location>
</feature>
<gene>
    <name evidence="8" type="ORF">FEM41_13810</name>
</gene>
<feature type="transmembrane region" description="Helical" evidence="6">
    <location>
        <begin position="152"/>
        <end position="174"/>
    </location>
</feature>
<evidence type="ECO:0000313" key="8">
    <source>
        <dbReference type="EMBL" id="QCT20638.1"/>
    </source>
</evidence>
<reference evidence="8 9" key="1">
    <citation type="submission" date="2019-05" db="EMBL/GenBank/DDBJ databases">
        <title>Complete genome sequence of Izhakiella calystegiae KSNA2, an endophyte isolated from beach morning glory (Calystegia soldanella).</title>
        <authorList>
            <person name="Jiang L."/>
            <person name="Jeong J.C."/>
            <person name="Kim C.Y."/>
            <person name="Kim D.H."/>
            <person name="Kim S.W."/>
            <person name="Lee j."/>
        </authorList>
    </citation>
    <scope>NUCLEOTIDE SEQUENCE [LARGE SCALE GENOMIC DNA]</scope>
    <source>
        <strain evidence="8 9">KSNA2</strain>
    </source>
</reference>
<dbReference type="GO" id="GO:0022857">
    <property type="term" value="F:transmembrane transporter activity"/>
    <property type="evidence" value="ECO:0007669"/>
    <property type="project" value="InterPro"/>
</dbReference>
<dbReference type="KEGG" id="izh:FEM41_13810"/>
<evidence type="ECO:0000256" key="5">
    <source>
        <dbReference type="ARBA" id="ARBA00023136"/>
    </source>
</evidence>
<feature type="transmembrane region" description="Helical" evidence="6">
    <location>
        <begin position="353"/>
        <end position="374"/>
    </location>
</feature>
<dbReference type="PROSITE" id="PS50850">
    <property type="entry name" value="MFS"/>
    <property type="match status" value="1"/>
</dbReference>
<evidence type="ECO:0000256" key="2">
    <source>
        <dbReference type="ARBA" id="ARBA00022475"/>
    </source>
</evidence>
<feature type="transmembrane region" description="Helical" evidence="6">
    <location>
        <begin position="67"/>
        <end position="86"/>
    </location>
</feature>
<feature type="transmembrane region" description="Helical" evidence="6">
    <location>
        <begin position="380"/>
        <end position="400"/>
    </location>
</feature>
<feature type="transmembrane region" description="Helical" evidence="6">
    <location>
        <begin position="261"/>
        <end position="279"/>
    </location>
</feature>
<dbReference type="CDD" id="cd17324">
    <property type="entry name" value="MFS_NepI_like"/>
    <property type="match status" value="1"/>
</dbReference>
<keyword evidence="4 6" id="KW-1133">Transmembrane helix</keyword>
<dbReference type="EMBL" id="CP040428">
    <property type="protein sequence ID" value="QCT20638.1"/>
    <property type="molecule type" value="Genomic_DNA"/>
</dbReference>
<dbReference type="Pfam" id="PF07690">
    <property type="entry name" value="MFS_1"/>
    <property type="match status" value="1"/>
</dbReference>
<evidence type="ECO:0000256" key="3">
    <source>
        <dbReference type="ARBA" id="ARBA00022692"/>
    </source>
</evidence>
<keyword evidence="3 6" id="KW-0812">Transmembrane</keyword>
<dbReference type="SUPFAM" id="SSF103473">
    <property type="entry name" value="MFS general substrate transporter"/>
    <property type="match status" value="1"/>
</dbReference>
<keyword evidence="9" id="KW-1185">Reference proteome</keyword>
<protein>
    <submittedName>
        <fullName evidence="8">MFS transporter</fullName>
    </submittedName>
</protein>
<evidence type="ECO:0000256" key="4">
    <source>
        <dbReference type="ARBA" id="ARBA00022989"/>
    </source>
</evidence>
<feature type="transmembrane region" description="Helical" evidence="6">
    <location>
        <begin position="286"/>
        <end position="307"/>
    </location>
</feature>
<dbReference type="Proteomes" id="UP000302163">
    <property type="component" value="Chromosome"/>
</dbReference>
<dbReference type="PANTHER" id="PTHR43124">
    <property type="entry name" value="PURINE EFFLUX PUMP PBUE"/>
    <property type="match status" value="1"/>
</dbReference>
<name>A0A4P8YLC5_9ENTR</name>
<evidence type="ECO:0000313" key="9">
    <source>
        <dbReference type="Proteomes" id="UP000302163"/>
    </source>
</evidence>
<comment type="subcellular location">
    <subcellularLocation>
        <location evidence="1">Cell membrane</location>
        <topology evidence="1">Multi-pass membrane protein</topology>
    </subcellularLocation>
</comment>
<keyword evidence="5 6" id="KW-0472">Membrane</keyword>